<dbReference type="OrthoDB" id="1359372at2"/>
<evidence type="ECO:0000313" key="1">
    <source>
        <dbReference type="EMBL" id="PKQ63465.1"/>
    </source>
</evidence>
<dbReference type="EMBL" id="MVDD01000005">
    <property type="protein sequence ID" value="PKQ63465.1"/>
    <property type="molecule type" value="Genomic_DNA"/>
</dbReference>
<comment type="caution">
    <text evidence="1">The sequence shown here is derived from an EMBL/GenBank/DDBJ whole genome shotgun (WGS) entry which is preliminary data.</text>
</comment>
<proteinExistence type="predicted"/>
<protein>
    <submittedName>
        <fullName evidence="1">Uncharacterized protein</fullName>
    </submittedName>
</protein>
<keyword evidence="2" id="KW-1185">Reference proteome</keyword>
<accession>A0A2N3HZH5</accession>
<evidence type="ECO:0000313" key="2">
    <source>
        <dbReference type="Proteomes" id="UP000233535"/>
    </source>
</evidence>
<dbReference type="RefSeq" id="WP_101261054.1">
    <property type="nucleotide sequence ID" value="NZ_MVDD01000005.1"/>
</dbReference>
<dbReference type="AlphaFoldDB" id="A0A2N3HZH5"/>
<organism evidence="1 2">
    <name type="scientific">Labilibaculum filiforme</name>
    <dbReference type="NCBI Taxonomy" id="1940526"/>
    <lineage>
        <taxon>Bacteria</taxon>
        <taxon>Pseudomonadati</taxon>
        <taxon>Bacteroidota</taxon>
        <taxon>Bacteroidia</taxon>
        <taxon>Marinilabiliales</taxon>
        <taxon>Marinifilaceae</taxon>
        <taxon>Labilibaculum</taxon>
    </lineage>
</organism>
<gene>
    <name evidence="1" type="ORF">BZG02_08795</name>
</gene>
<sequence>MKPLKGKVALVTGGTCNVGKGIGFHEKLEQFECPSCKKIWLIKEVYDSHKGYMRDCSILNEKKTIRINLTLNLDVSLPEFDDLNSFEKINKVEIPDPNPQLEYSKQKEHEFKLLISKINNSATDILIGYAFWNIDDLKLIQKELNVSGKNISGVYLPSITRREKILEQSLKEYAVHNRWTDYPPGYIEQQFEKSSDNIESIKNELKNSNIKIIEI</sequence>
<dbReference type="Proteomes" id="UP000233535">
    <property type="component" value="Unassembled WGS sequence"/>
</dbReference>
<reference evidence="1 2" key="1">
    <citation type="journal article" date="2017" name="Front. Microbiol.">
        <title>Labilibaculum manganireducens gen. nov., sp. nov. and Labilibaculum filiforme sp. nov., Novel Bacteroidetes Isolated from Subsurface Sediments of the Baltic Sea.</title>
        <authorList>
            <person name="Vandieken V."/>
            <person name="Marshall I.P."/>
            <person name="Niemann H."/>
            <person name="Engelen B."/>
            <person name="Cypionka H."/>
        </authorList>
    </citation>
    <scope>NUCLEOTIDE SEQUENCE [LARGE SCALE GENOMIC DNA]</scope>
    <source>
        <strain evidence="1 2">59.16B</strain>
    </source>
</reference>
<name>A0A2N3HZH5_9BACT</name>